<gene>
    <name evidence="1" type="ORF">Vadar_020702</name>
</gene>
<dbReference type="Proteomes" id="UP000828048">
    <property type="component" value="Chromosome 11"/>
</dbReference>
<proteinExistence type="predicted"/>
<evidence type="ECO:0000313" key="1">
    <source>
        <dbReference type="EMBL" id="KAH7855055.1"/>
    </source>
</evidence>
<organism evidence="1 2">
    <name type="scientific">Vaccinium darrowii</name>
    <dbReference type="NCBI Taxonomy" id="229202"/>
    <lineage>
        <taxon>Eukaryota</taxon>
        <taxon>Viridiplantae</taxon>
        <taxon>Streptophyta</taxon>
        <taxon>Embryophyta</taxon>
        <taxon>Tracheophyta</taxon>
        <taxon>Spermatophyta</taxon>
        <taxon>Magnoliopsida</taxon>
        <taxon>eudicotyledons</taxon>
        <taxon>Gunneridae</taxon>
        <taxon>Pentapetalae</taxon>
        <taxon>asterids</taxon>
        <taxon>Ericales</taxon>
        <taxon>Ericaceae</taxon>
        <taxon>Vaccinioideae</taxon>
        <taxon>Vaccinieae</taxon>
        <taxon>Vaccinium</taxon>
    </lineage>
</organism>
<evidence type="ECO:0000313" key="2">
    <source>
        <dbReference type="Proteomes" id="UP000828048"/>
    </source>
</evidence>
<comment type="caution">
    <text evidence="1">The sequence shown here is derived from an EMBL/GenBank/DDBJ whole genome shotgun (WGS) entry which is preliminary data.</text>
</comment>
<protein>
    <submittedName>
        <fullName evidence="1">Uncharacterized protein</fullName>
    </submittedName>
</protein>
<accession>A0ACB7YNE5</accession>
<dbReference type="EMBL" id="CM037161">
    <property type="protein sequence ID" value="KAH7855055.1"/>
    <property type="molecule type" value="Genomic_DNA"/>
</dbReference>
<keyword evidence="2" id="KW-1185">Reference proteome</keyword>
<sequence length="307" mass="35648">MKQEKTREVAVGTRAYPSNLWRVMKLMMELDLRQCHKDVLKKTPFWHLFDAIIEARLAPNQCRSNNKMIGKIIEAYDPKTRKFRLGGKCVGLTRDDISSIFGIRCGNKIVSLKYCSRDDVKMVSRRELDHKKLTTPDLKALLYTYKDGNNTEDIEDVARLLCLYVCHKLLFPNSKTVKWVYLRRIENLEKMMEYDWSGAIANYLMTSIKRNHCQPRKVSGCVVALLYWLCNHTNIVEAVHPNESLGFVKWCIPTMVSKFITMSLQDLHDDQKQPALTSENQKRPEISSPAGFCKQELQKWVVCAPRQ</sequence>
<reference evidence="1 2" key="1">
    <citation type="journal article" date="2021" name="Hortic Res">
        <title>High-quality reference genome and annotation aids understanding of berry development for evergreen blueberry (Vaccinium darrowii).</title>
        <authorList>
            <person name="Yu J."/>
            <person name="Hulse-Kemp A.M."/>
            <person name="Babiker E."/>
            <person name="Staton M."/>
        </authorList>
    </citation>
    <scope>NUCLEOTIDE SEQUENCE [LARGE SCALE GENOMIC DNA]</scope>
    <source>
        <strain evidence="2">cv. NJ 8807/NJ 8810</strain>
        <tissue evidence="1">Young leaf</tissue>
    </source>
</reference>
<name>A0ACB7YNE5_9ERIC</name>